<proteinExistence type="predicted"/>
<dbReference type="EMBL" id="CAJNRE010016356">
    <property type="protein sequence ID" value="CAF2145627.1"/>
    <property type="molecule type" value="Genomic_DNA"/>
</dbReference>
<dbReference type="Proteomes" id="UP000663855">
    <property type="component" value="Unassembled WGS sequence"/>
</dbReference>
<reference evidence="2" key="1">
    <citation type="submission" date="2021-02" db="EMBL/GenBank/DDBJ databases">
        <authorList>
            <person name="Nowell W R."/>
        </authorList>
    </citation>
    <scope>NUCLEOTIDE SEQUENCE</scope>
</reference>
<accession>A0A816F905</accession>
<sequence length="287" mass="33979">MASTTTALKLHIDMTAQCFRSFIKQQLTEEVATFICEELLFLVPIAFTSVNNLEELKMNIARRYEKISQNSKSIFYYTNAQDKLEILPMPLAMIDKIRQDVHNLMNKKQKRKHFDSTTSDSGDTRVIHPNKRTTEANDLSSYKYRKRSYRKSNHERHEWSFSSDEDYYVPGSAEILTMSNSVDSLNYQFYTLSRLDHFCETHLKLQLPVQIRKFQHNAELELSLHRENLYQFFRYIRNNAEFLKIIEDCAQQCLSIGDIHEHITRLVHQLKVIKKTSGFTPYRFIEE</sequence>
<organism evidence="2 4">
    <name type="scientific">Rotaria magnacalcarata</name>
    <dbReference type="NCBI Taxonomy" id="392030"/>
    <lineage>
        <taxon>Eukaryota</taxon>
        <taxon>Metazoa</taxon>
        <taxon>Spiralia</taxon>
        <taxon>Gnathifera</taxon>
        <taxon>Rotifera</taxon>
        <taxon>Eurotatoria</taxon>
        <taxon>Bdelloidea</taxon>
        <taxon>Philodinida</taxon>
        <taxon>Philodinidae</taxon>
        <taxon>Rotaria</taxon>
    </lineage>
</organism>
<name>A0A816F905_9BILA</name>
<evidence type="ECO:0000313" key="1">
    <source>
        <dbReference type="EMBL" id="CAF1250559.1"/>
    </source>
</evidence>
<dbReference type="EMBL" id="CAJNOW010017323">
    <property type="protein sequence ID" value="CAF1656648.1"/>
    <property type="molecule type" value="Genomic_DNA"/>
</dbReference>
<evidence type="ECO:0000313" key="4">
    <source>
        <dbReference type="Proteomes" id="UP000663834"/>
    </source>
</evidence>
<dbReference type="EMBL" id="CAJNOV010006538">
    <property type="protein sequence ID" value="CAF1250559.1"/>
    <property type="molecule type" value="Genomic_DNA"/>
</dbReference>
<gene>
    <name evidence="1" type="ORF">CJN711_LOCUS14468</name>
    <name evidence="2" type="ORF">KQP761_LOCUS31118</name>
    <name evidence="3" type="ORF">MBJ925_LOCUS30271</name>
</gene>
<dbReference type="Proteomes" id="UP000663834">
    <property type="component" value="Unassembled WGS sequence"/>
</dbReference>
<dbReference type="AlphaFoldDB" id="A0A816F905"/>
<comment type="caution">
    <text evidence="2">The sequence shown here is derived from an EMBL/GenBank/DDBJ whole genome shotgun (WGS) entry which is preliminary data.</text>
</comment>
<protein>
    <submittedName>
        <fullName evidence="2">Uncharacterized protein</fullName>
    </submittedName>
</protein>
<dbReference type="Proteomes" id="UP000663824">
    <property type="component" value="Unassembled WGS sequence"/>
</dbReference>
<dbReference type="OrthoDB" id="10277662at2759"/>
<evidence type="ECO:0000313" key="2">
    <source>
        <dbReference type="EMBL" id="CAF1656648.1"/>
    </source>
</evidence>
<evidence type="ECO:0000313" key="3">
    <source>
        <dbReference type="EMBL" id="CAF2145627.1"/>
    </source>
</evidence>